<evidence type="ECO:0000256" key="1">
    <source>
        <dbReference type="SAM" id="Phobius"/>
    </source>
</evidence>
<reference evidence="2 3" key="1">
    <citation type="submission" date="2020-01" db="EMBL/GenBank/DDBJ databases">
        <title>Identification and distribution of gene clusters putatively required for synthesis of sphingolipid metabolism inhibitors in phylogenetically diverse species of the filamentous fungus Fusarium.</title>
        <authorList>
            <person name="Kim H.-S."/>
            <person name="Busman M."/>
            <person name="Brown D.W."/>
            <person name="Divon H."/>
            <person name="Uhlig S."/>
            <person name="Proctor R.H."/>
        </authorList>
    </citation>
    <scope>NUCLEOTIDE SEQUENCE [LARGE SCALE GENOMIC DNA]</scope>
    <source>
        <strain evidence="2 3">NRRL 13308</strain>
    </source>
</reference>
<sequence>MYTRYEDLSLLYYLQILFYPFINYEAYHYQITRNTNMSVTGDKQRLALCYAYVLVAVAQLSLVIVASTLHNETTPYTRAAYKSSQRAIRTASGLAFLLMAVQFYLSAIITLLGCPVVFIGWFLIAQIVSTVYFCYIPFKYPKGVAPPVEDEWFLADKDDLELSIL</sequence>
<proteinExistence type="predicted"/>
<feature type="transmembrane region" description="Helical" evidence="1">
    <location>
        <begin position="50"/>
        <end position="69"/>
    </location>
</feature>
<keyword evidence="3" id="KW-1185">Reference proteome</keyword>
<evidence type="ECO:0000313" key="3">
    <source>
        <dbReference type="Proteomes" id="UP000536711"/>
    </source>
</evidence>
<gene>
    <name evidence="2" type="ORF">FACUT_11754</name>
</gene>
<dbReference type="AlphaFoldDB" id="A0A8H4JCG8"/>
<comment type="caution">
    <text evidence="2">The sequence shown here is derived from an EMBL/GenBank/DDBJ whole genome shotgun (WGS) entry which is preliminary data.</text>
</comment>
<name>A0A8H4JCG8_9HYPO</name>
<organism evidence="2 3">
    <name type="scientific">Fusarium acutatum</name>
    <dbReference type="NCBI Taxonomy" id="78861"/>
    <lineage>
        <taxon>Eukaryota</taxon>
        <taxon>Fungi</taxon>
        <taxon>Dikarya</taxon>
        <taxon>Ascomycota</taxon>
        <taxon>Pezizomycotina</taxon>
        <taxon>Sordariomycetes</taxon>
        <taxon>Hypocreomycetidae</taxon>
        <taxon>Hypocreales</taxon>
        <taxon>Nectriaceae</taxon>
        <taxon>Fusarium</taxon>
        <taxon>Fusarium fujikuroi species complex</taxon>
    </lineage>
</organism>
<dbReference type="EMBL" id="JAADJF010000398">
    <property type="protein sequence ID" value="KAF4418639.1"/>
    <property type="molecule type" value="Genomic_DNA"/>
</dbReference>
<keyword evidence="1" id="KW-0472">Membrane</keyword>
<dbReference type="OrthoDB" id="5077305at2759"/>
<protein>
    <submittedName>
        <fullName evidence="2">Uncharacterized protein</fullName>
    </submittedName>
</protein>
<keyword evidence="1" id="KW-0812">Transmembrane</keyword>
<feature type="transmembrane region" description="Helical" evidence="1">
    <location>
        <begin position="12"/>
        <end position="30"/>
    </location>
</feature>
<keyword evidence="1" id="KW-1133">Transmembrane helix</keyword>
<accession>A0A8H4JCG8</accession>
<dbReference type="Proteomes" id="UP000536711">
    <property type="component" value="Unassembled WGS sequence"/>
</dbReference>
<evidence type="ECO:0000313" key="2">
    <source>
        <dbReference type="EMBL" id="KAF4418639.1"/>
    </source>
</evidence>